<gene>
    <name evidence="1" type="ORF">GX51_04693</name>
</gene>
<comment type="caution">
    <text evidence="1">The sequence shown here is derived from an EMBL/GenBank/DDBJ whole genome shotgun (WGS) entry which is preliminary data.</text>
</comment>
<dbReference type="Proteomes" id="UP000224080">
    <property type="component" value="Unassembled WGS sequence"/>
</dbReference>
<name>A0A2B7X0B4_9EURO</name>
<organism evidence="1 2">
    <name type="scientific">Blastomyces parvus</name>
    <dbReference type="NCBI Taxonomy" id="2060905"/>
    <lineage>
        <taxon>Eukaryota</taxon>
        <taxon>Fungi</taxon>
        <taxon>Dikarya</taxon>
        <taxon>Ascomycota</taxon>
        <taxon>Pezizomycotina</taxon>
        <taxon>Eurotiomycetes</taxon>
        <taxon>Eurotiomycetidae</taxon>
        <taxon>Onygenales</taxon>
        <taxon>Ajellomycetaceae</taxon>
        <taxon>Blastomyces</taxon>
    </lineage>
</organism>
<dbReference type="AlphaFoldDB" id="A0A2B7X0B4"/>
<evidence type="ECO:0000313" key="1">
    <source>
        <dbReference type="EMBL" id="PGH02385.1"/>
    </source>
</evidence>
<keyword evidence="2" id="KW-1185">Reference proteome</keyword>
<reference evidence="1 2" key="1">
    <citation type="submission" date="2017-10" db="EMBL/GenBank/DDBJ databases">
        <title>Comparative genomics in systemic dimorphic fungi from Ajellomycetaceae.</title>
        <authorList>
            <person name="Munoz J.F."/>
            <person name="Mcewen J.G."/>
            <person name="Clay O.K."/>
            <person name="Cuomo C.A."/>
        </authorList>
    </citation>
    <scope>NUCLEOTIDE SEQUENCE [LARGE SCALE GENOMIC DNA]</scope>
    <source>
        <strain evidence="1 2">UAMH130</strain>
    </source>
</reference>
<proteinExistence type="predicted"/>
<protein>
    <submittedName>
        <fullName evidence="1">Uncharacterized protein</fullName>
    </submittedName>
</protein>
<accession>A0A2B7X0B4</accession>
<evidence type="ECO:0000313" key="2">
    <source>
        <dbReference type="Proteomes" id="UP000224080"/>
    </source>
</evidence>
<dbReference type="EMBL" id="PDNC01000060">
    <property type="protein sequence ID" value="PGH02385.1"/>
    <property type="molecule type" value="Genomic_DNA"/>
</dbReference>
<sequence>MARAYTTLMTYTIAGFAALSPSNTIIKHWSIIAKNITPSPLARETLGVLYDRKSTRAISSNFRRGGLGYLDIQKRRAAYARSRGEVDVPSNCLAYRGDQVVPIQPLPE</sequence>